<evidence type="ECO:0000313" key="2">
    <source>
        <dbReference type="EMBL" id="KKK50548.1"/>
    </source>
</evidence>
<accession>A0A0F8W1Q7</accession>
<dbReference type="InterPro" id="IPR007527">
    <property type="entry name" value="Znf_SWIM"/>
</dbReference>
<dbReference type="AlphaFoldDB" id="A0A0F8W1Q7"/>
<dbReference type="GO" id="GO:0008270">
    <property type="term" value="F:zinc ion binding"/>
    <property type="evidence" value="ECO:0007669"/>
    <property type="project" value="InterPro"/>
</dbReference>
<reference evidence="2" key="1">
    <citation type="journal article" date="2015" name="Nature">
        <title>Complex archaea that bridge the gap between prokaryotes and eukaryotes.</title>
        <authorList>
            <person name="Spang A."/>
            <person name="Saw J.H."/>
            <person name="Jorgensen S.L."/>
            <person name="Zaremba-Niedzwiedzka K."/>
            <person name="Martijn J."/>
            <person name="Lind A.E."/>
            <person name="van Eijk R."/>
            <person name="Schleper C."/>
            <person name="Guy L."/>
            <person name="Ettema T.J."/>
        </authorList>
    </citation>
    <scope>NUCLEOTIDE SEQUENCE</scope>
</reference>
<sequence>MAYVLTRTNQYKVVDGTELHYVNIEGECSCGGNRKEECVHVLAVKDFLLKGGKRAPRLTKHLLDQPIPEECPICNSKVDIDISPRCKRRTWVCGSNNAHFWEWLGNGKIRGFLTTNRPNKLGAYYRQSWEDKLRNTVDGEMHEYFTKRSRD</sequence>
<dbReference type="PROSITE" id="PS50966">
    <property type="entry name" value="ZF_SWIM"/>
    <property type="match status" value="1"/>
</dbReference>
<comment type="caution">
    <text evidence="2">The sequence shown here is derived from an EMBL/GenBank/DDBJ whole genome shotgun (WGS) entry which is preliminary data.</text>
</comment>
<gene>
    <name evidence="2" type="ORF">LCGC14_3123940</name>
</gene>
<protein>
    <recommendedName>
        <fullName evidence="1">SWIM-type domain-containing protein</fullName>
    </recommendedName>
</protein>
<feature type="domain" description="SWIM-type" evidence="1">
    <location>
        <begin position="11"/>
        <end position="49"/>
    </location>
</feature>
<organism evidence="2">
    <name type="scientific">marine sediment metagenome</name>
    <dbReference type="NCBI Taxonomy" id="412755"/>
    <lineage>
        <taxon>unclassified sequences</taxon>
        <taxon>metagenomes</taxon>
        <taxon>ecological metagenomes</taxon>
    </lineage>
</organism>
<name>A0A0F8W1Q7_9ZZZZ</name>
<proteinExistence type="predicted"/>
<evidence type="ECO:0000259" key="1">
    <source>
        <dbReference type="PROSITE" id="PS50966"/>
    </source>
</evidence>
<dbReference type="EMBL" id="LAZR01067968">
    <property type="protein sequence ID" value="KKK50548.1"/>
    <property type="molecule type" value="Genomic_DNA"/>
</dbReference>